<dbReference type="SUPFAM" id="SSF56349">
    <property type="entry name" value="DNA breaking-rejoining enzymes"/>
    <property type="match status" value="1"/>
</dbReference>
<dbReference type="GO" id="GO:0006310">
    <property type="term" value="P:DNA recombination"/>
    <property type="evidence" value="ECO:0007669"/>
    <property type="project" value="UniProtKB-KW"/>
</dbReference>
<dbReference type="Pfam" id="PF00589">
    <property type="entry name" value="Phage_integrase"/>
    <property type="match status" value="1"/>
</dbReference>
<dbReference type="InterPro" id="IPR002104">
    <property type="entry name" value="Integrase_catalytic"/>
</dbReference>
<organism evidence="3 4">
    <name type="scientific">Candidatus Manganitrophus noduliformans</name>
    <dbReference type="NCBI Taxonomy" id="2606439"/>
    <lineage>
        <taxon>Bacteria</taxon>
        <taxon>Pseudomonadati</taxon>
        <taxon>Nitrospirota</taxon>
        <taxon>Nitrospiria</taxon>
        <taxon>Candidatus Troglogloeales</taxon>
        <taxon>Candidatus Manganitrophaceae</taxon>
        <taxon>Candidatus Manganitrophus</taxon>
    </lineage>
</organism>
<evidence type="ECO:0000259" key="2">
    <source>
        <dbReference type="PROSITE" id="PS51898"/>
    </source>
</evidence>
<evidence type="ECO:0000313" key="3">
    <source>
        <dbReference type="EMBL" id="NKE72656.1"/>
    </source>
</evidence>
<protein>
    <submittedName>
        <fullName evidence="3">Tyrosine-type recombinase/integrase</fullName>
    </submittedName>
</protein>
<dbReference type="Proteomes" id="UP000534783">
    <property type="component" value="Unassembled WGS sequence"/>
</dbReference>
<accession>A0A7X6ICA8</accession>
<dbReference type="InterPro" id="IPR011010">
    <property type="entry name" value="DNA_brk_join_enz"/>
</dbReference>
<keyword evidence="1" id="KW-0233">DNA recombination</keyword>
<dbReference type="AlphaFoldDB" id="A0A7X6ICA8"/>
<gene>
    <name evidence="3" type="ORF">MNODULE_18045</name>
</gene>
<keyword evidence="4" id="KW-1185">Reference proteome</keyword>
<dbReference type="Gene3D" id="1.10.443.10">
    <property type="entry name" value="Intergrase catalytic core"/>
    <property type="match status" value="1"/>
</dbReference>
<sequence>MNDPVRYVDMLPPVQQVMLKQRAIVLWASQYVFPNAIGGALDTANLRNRVWYPTLEEAGIRLRTLYQTRHTFATLMLGSGENPEWVAKMLGHSTIRMLQKYSKFIPNLTRQDGSAFMKVFQDKMSRSAPQIWPMFGQCLDEKKGLVSQPFDIFGGAEGDRTPDPKTASIKEAFFITA</sequence>
<dbReference type="InterPro" id="IPR013762">
    <property type="entry name" value="Integrase-like_cat_sf"/>
</dbReference>
<dbReference type="GO" id="GO:0015074">
    <property type="term" value="P:DNA integration"/>
    <property type="evidence" value="ECO:0007669"/>
    <property type="project" value="InterPro"/>
</dbReference>
<dbReference type="RefSeq" id="WP_168062518.1">
    <property type="nucleotide sequence ID" value="NZ_VTOW01000003.1"/>
</dbReference>
<evidence type="ECO:0000313" key="4">
    <source>
        <dbReference type="Proteomes" id="UP000534783"/>
    </source>
</evidence>
<reference evidence="3 4" key="1">
    <citation type="journal article" date="2020" name="Nature">
        <title>Bacterial chemolithoautotrophy via manganese oxidation.</title>
        <authorList>
            <person name="Yu H."/>
            <person name="Leadbetter J.R."/>
        </authorList>
    </citation>
    <scope>NUCLEOTIDE SEQUENCE [LARGE SCALE GENOMIC DNA]</scope>
    <source>
        <strain evidence="3 4">Mn-1</strain>
    </source>
</reference>
<name>A0A7X6ICA8_9BACT</name>
<feature type="domain" description="Tyr recombinase" evidence="2">
    <location>
        <begin position="1"/>
        <end position="114"/>
    </location>
</feature>
<evidence type="ECO:0000256" key="1">
    <source>
        <dbReference type="ARBA" id="ARBA00023172"/>
    </source>
</evidence>
<dbReference type="GO" id="GO:0003677">
    <property type="term" value="F:DNA binding"/>
    <property type="evidence" value="ECO:0007669"/>
    <property type="project" value="InterPro"/>
</dbReference>
<dbReference type="PROSITE" id="PS51898">
    <property type="entry name" value="TYR_RECOMBINASE"/>
    <property type="match status" value="1"/>
</dbReference>
<proteinExistence type="predicted"/>
<comment type="caution">
    <text evidence="3">The sequence shown here is derived from an EMBL/GenBank/DDBJ whole genome shotgun (WGS) entry which is preliminary data.</text>
</comment>
<dbReference type="EMBL" id="VTOW01000003">
    <property type="protein sequence ID" value="NKE72656.1"/>
    <property type="molecule type" value="Genomic_DNA"/>
</dbReference>